<evidence type="ECO:0000259" key="9">
    <source>
        <dbReference type="PROSITE" id="PS51873"/>
    </source>
</evidence>
<comment type="caution">
    <text evidence="10">The sequence shown here is derived from an EMBL/GenBank/DDBJ whole genome shotgun (WGS) entry which is preliminary data.</text>
</comment>
<dbReference type="Proteomes" id="UP000481153">
    <property type="component" value="Unassembled WGS sequence"/>
</dbReference>
<keyword evidence="6" id="KW-0862">Zinc</keyword>
<proteinExistence type="predicted"/>
<dbReference type="VEuPathDB" id="FungiDB:AeMF1_003450"/>
<evidence type="ECO:0000256" key="7">
    <source>
        <dbReference type="PROSITE-ProRule" id="PRU00175"/>
    </source>
</evidence>
<organism evidence="10 11">
    <name type="scientific">Aphanomyces euteiches</name>
    <dbReference type="NCBI Taxonomy" id="100861"/>
    <lineage>
        <taxon>Eukaryota</taxon>
        <taxon>Sar</taxon>
        <taxon>Stramenopiles</taxon>
        <taxon>Oomycota</taxon>
        <taxon>Saprolegniomycetes</taxon>
        <taxon>Saprolegniales</taxon>
        <taxon>Verrucalvaceae</taxon>
        <taxon>Aphanomyces</taxon>
    </lineage>
</organism>
<dbReference type="SUPFAM" id="SSF57850">
    <property type="entry name" value="RING/U-box"/>
    <property type="match status" value="1"/>
</dbReference>
<evidence type="ECO:0000256" key="5">
    <source>
        <dbReference type="ARBA" id="ARBA00022786"/>
    </source>
</evidence>
<dbReference type="GO" id="GO:0016740">
    <property type="term" value="F:transferase activity"/>
    <property type="evidence" value="ECO:0007669"/>
    <property type="project" value="UniProtKB-KW"/>
</dbReference>
<keyword evidence="2" id="KW-0479">Metal-binding</keyword>
<evidence type="ECO:0008006" key="12">
    <source>
        <dbReference type="Google" id="ProtNLM"/>
    </source>
</evidence>
<evidence type="ECO:0000256" key="4">
    <source>
        <dbReference type="ARBA" id="ARBA00022771"/>
    </source>
</evidence>
<keyword evidence="1" id="KW-0808">Transferase</keyword>
<feature type="domain" description="RING-type" evidence="9">
    <location>
        <begin position="645"/>
        <end position="830"/>
    </location>
</feature>
<evidence type="ECO:0000313" key="11">
    <source>
        <dbReference type="Proteomes" id="UP000481153"/>
    </source>
</evidence>
<reference evidence="10 11" key="1">
    <citation type="submission" date="2019-07" db="EMBL/GenBank/DDBJ databases">
        <title>Genomics analysis of Aphanomyces spp. identifies a new class of oomycete effector associated with host adaptation.</title>
        <authorList>
            <person name="Gaulin E."/>
        </authorList>
    </citation>
    <scope>NUCLEOTIDE SEQUENCE [LARGE SCALE GENOMIC DNA]</scope>
    <source>
        <strain evidence="10 11">ATCC 201684</strain>
    </source>
</reference>
<dbReference type="Gene3D" id="1.20.120.1750">
    <property type="match status" value="1"/>
</dbReference>
<dbReference type="Pfam" id="PF22191">
    <property type="entry name" value="IBR_1"/>
    <property type="match status" value="1"/>
</dbReference>
<dbReference type="PROSITE" id="PS50089">
    <property type="entry name" value="ZF_RING_2"/>
    <property type="match status" value="1"/>
</dbReference>
<dbReference type="InterPro" id="IPR001841">
    <property type="entry name" value="Znf_RING"/>
</dbReference>
<dbReference type="PROSITE" id="PS00028">
    <property type="entry name" value="ZINC_FINGER_C2H2_1"/>
    <property type="match status" value="1"/>
</dbReference>
<dbReference type="PROSITE" id="PS51873">
    <property type="entry name" value="TRIAD"/>
    <property type="match status" value="1"/>
</dbReference>
<dbReference type="InterPro" id="IPR013087">
    <property type="entry name" value="Znf_C2H2_type"/>
</dbReference>
<evidence type="ECO:0000256" key="1">
    <source>
        <dbReference type="ARBA" id="ARBA00022679"/>
    </source>
</evidence>
<sequence>MQHEIKAINENPKYTAGHDWIGIQKSLQERDIPVFTFHSPTSYLLSPSFYALLGPTVVLPNLSTATITKASMGLLLQLMNQQFDAKNEFTISKFTYNGQDYGPQCYLQDESMIPKASELTCTREPFVFAPIDYMYEDLDGLLPLFGRDVDFRNLVMKTFEVIFRPENVLAVTYNPIFGKLWRLCCRQRLDPRLDDLTTKLSQCVPQMDGNAKQQVSDWLEESYNDSPRIQDAIAQVPSVQSCFILDSVSLTGVTSADLRSLARSPTPDVLRKVTNLLTHVQRIDSVGYNDDDGVPLYLPEALSNDDLFSFLPHLLHRGTTFSRRGAALLAMICCFSNHAWLAPRADAYLKSIRGTWLTLDYAAEFPELFSAEFINIVHRGLEYLTPDEQFVYRQLFAVNRMRLAATKKVDLTTGFAPKKTSGLWPDRKARCHTCGYDTSLSLMVSPVLCAMCFTYGDDAPRLQAETSIAGNQSHMVECTDCHGLYAILQLKQLGTHPKCWYCRSKAPERPLMASCSNCRNHYIDPAGLYNMTLCPVCTDAPSRGTTSHSVKFFDLLDENRTLAVAFGWTMDVFKDNFVNLVFDKRLSLFKWFTSQDKALLLSGRPSTDQDDDEDVVVPLHHQGKIVHDTRNLCKNLQTVVLHDALRDTCLMCYDEYALDKLDSPCGRSCTAKVCDRCMKRWYRAIQPGKLIRWANLSCPFCRQAPKVGVLRKYNRDICALQRNDLTTMRADAYYGWCLSCFQVKPMGQRNCMTEPPHDVTDFHCEGCVNATQVHTIPCPKCQVLTEKIGGCNHMTCSNCNQHWCFECSAGFDSDDEVYEHLYAVHGGVGV</sequence>
<evidence type="ECO:0000259" key="8">
    <source>
        <dbReference type="PROSITE" id="PS50089"/>
    </source>
</evidence>
<dbReference type="InterPro" id="IPR044066">
    <property type="entry name" value="TRIAD_supradom"/>
</dbReference>
<evidence type="ECO:0000313" key="10">
    <source>
        <dbReference type="EMBL" id="KAF0727998.1"/>
    </source>
</evidence>
<keyword evidence="5" id="KW-0833">Ubl conjugation pathway</keyword>
<feature type="domain" description="RING-type" evidence="8">
    <location>
        <begin position="649"/>
        <end position="702"/>
    </location>
</feature>
<evidence type="ECO:0000256" key="3">
    <source>
        <dbReference type="ARBA" id="ARBA00022737"/>
    </source>
</evidence>
<dbReference type="EMBL" id="VJMJ01000184">
    <property type="protein sequence ID" value="KAF0727998.1"/>
    <property type="molecule type" value="Genomic_DNA"/>
</dbReference>
<keyword evidence="3" id="KW-0677">Repeat</keyword>
<evidence type="ECO:0000256" key="2">
    <source>
        <dbReference type="ARBA" id="ARBA00022723"/>
    </source>
</evidence>
<gene>
    <name evidence="10" type="ORF">Ae201684_014104</name>
</gene>
<name>A0A6G0WL59_9STRA</name>
<protein>
    <recommendedName>
        <fullName evidence="12">RING-type domain-containing protein</fullName>
    </recommendedName>
</protein>
<dbReference type="GO" id="GO:0008270">
    <property type="term" value="F:zinc ion binding"/>
    <property type="evidence" value="ECO:0007669"/>
    <property type="project" value="UniProtKB-KW"/>
</dbReference>
<evidence type="ECO:0000256" key="6">
    <source>
        <dbReference type="ARBA" id="ARBA00022833"/>
    </source>
</evidence>
<dbReference type="AlphaFoldDB" id="A0A6G0WL59"/>
<accession>A0A6G0WL59</accession>
<keyword evidence="4 7" id="KW-0863">Zinc-finger</keyword>
<keyword evidence="11" id="KW-1185">Reference proteome</keyword>